<evidence type="ECO:0000256" key="1">
    <source>
        <dbReference type="ARBA" id="ARBA00004141"/>
    </source>
</evidence>
<organism evidence="6 7">
    <name type="scientific">Yoonia algicola</name>
    <dbReference type="NCBI Taxonomy" id="3137368"/>
    <lineage>
        <taxon>Bacteria</taxon>
        <taxon>Pseudomonadati</taxon>
        <taxon>Pseudomonadota</taxon>
        <taxon>Alphaproteobacteria</taxon>
        <taxon>Rhodobacterales</taxon>
        <taxon>Paracoccaceae</taxon>
        <taxon>Yoonia</taxon>
    </lineage>
</organism>
<sequence>MILASFLKAIAQLPDPRFRSVLWRGIGLTIALLIGIYAGLLWLIEWLTEAPITLPGVGEVTWIGDLLSWGSLGLVIVMSIFLMVPVASAITSLFLDEVAQAVEDKHFPTLPDVPHVTFWDGLRDSVNFMGVLIVANLFAFFLYVLFPFAALFIFYALNGFLLGREYFTLAAMRRVGRARAIDLRKKHQAKIWLAGCLMAVPLSFPLINLVIPILGAATFTHLYHAVSRD</sequence>
<keyword evidence="3 5" id="KW-1133">Transmembrane helix</keyword>
<feature type="transmembrane region" description="Helical" evidence="5">
    <location>
        <begin position="152"/>
        <end position="171"/>
    </location>
</feature>
<evidence type="ECO:0000313" key="6">
    <source>
        <dbReference type="EMBL" id="WZU63900.1"/>
    </source>
</evidence>
<reference evidence="6 7" key="1">
    <citation type="submission" date="2024-04" db="EMBL/GenBank/DDBJ databases">
        <title>Phylogenomic analyses of a clade within the roseobacter group suggest taxonomic reassignments of species of the genera Aestuariivita, Citreicella, Loktanella, Nautella, Pelagibaca, Ruegeria, Thalassobius, Thiobacimonas and Tropicibacter, and the proposal o.</title>
        <authorList>
            <person name="Jeon C.O."/>
        </authorList>
    </citation>
    <scope>NUCLEOTIDE SEQUENCE [LARGE SCALE GENOMIC DNA]</scope>
    <source>
        <strain evidence="6 7">G8-12</strain>
    </source>
</reference>
<feature type="transmembrane region" description="Helical" evidence="5">
    <location>
        <begin position="21"/>
        <end position="44"/>
    </location>
</feature>
<dbReference type="RefSeq" id="WP_342070273.1">
    <property type="nucleotide sequence ID" value="NZ_CP151762.1"/>
</dbReference>
<evidence type="ECO:0000256" key="5">
    <source>
        <dbReference type="SAM" id="Phobius"/>
    </source>
</evidence>
<keyword evidence="4 5" id="KW-0472">Membrane</keyword>
<accession>A0AAN0NH75</accession>
<evidence type="ECO:0000256" key="2">
    <source>
        <dbReference type="ARBA" id="ARBA00022692"/>
    </source>
</evidence>
<evidence type="ECO:0000313" key="7">
    <source>
        <dbReference type="Proteomes" id="UP001451782"/>
    </source>
</evidence>
<dbReference type="KEGG" id="yag:AABB28_00815"/>
<evidence type="ECO:0000256" key="4">
    <source>
        <dbReference type="ARBA" id="ARBA00023136"/>
    </source>
</evidence>
<dbReference type="EMBL" id="CP151762">
    <property type="protein sequence ID" value="WZU63900.1"/>
    <property type="molecule type" value="Genomic_DNA"/>
</dbReference>
<dbReference type="Proteomes" id="UP001451782">
    <property type="component" value="Chromosome"/>
</dbReference>
<dbReference type="AlphaFoldDB" id="A0AAN0NH75"/>
<proteinExistence type="predicted"/>
<feature type="transmembrane region" description="Helical" evidence="5">
    <location>
        <begin position="191"/>
        <end position="214"/>
    </location>
</feature>
<comment type="subcellular location">
    <subcellularLocation>
        <location evidence="1">Membrane</location>
        <topology evidence="1">Multi-pass membrane protein</topology>
    </subcellularLocation>
</comment>
<protein>
    <submittedName>
        <fullName evidence="6">EI24 domain-containing protein</fullName>
    </submittedName>
</protein>
<dbReference type="InterPro" id="IPR059112">
    <property type="entry name" value="CysZ/EI24"/>
</dbReference>
<keyword evidence="2 5" id="KW-0812">Transmembrane</keyword>
<evidence type="ECO:0000256" key="3">
    <source>
        <dbReference type="ARBA" id="ARBA00022989"/>
    </source>
</evidence>
<dbReference type="Pfam" id="PF07264">
    <property type="entry name" value="EI24"/>
    <property type="match status" value="1"/>
</dbReference>
<feature type="transmembrane region" description="Helical" evidence="5">
    <location>
        <begin position="72"/>
        <end position="95"/>
    </location>
</feature>
<feature type="transmembrane region" description="Helical" evidence="5">
    <location>
        <begin position="126"/>
        <end position="146"/>
    </location>
</feature>
<keyword evidence="7" id="KW-1185">Reference proteome</keyword>
<gene>
    <name evidence="6" type="ORF">AABB28_00815</name>
</gene>
<name>A0AAN0NH75_9RHOB</name>